<dbReference type="EMBL" id="JAJSOF020000033">
    <property type="protein sequence ID" value="KAJ4429543.1"/>
    <property type="molecule type" value="Genomic_DNA"/>
</dbReference>
<dbReference type="Proteomes" id="UP001148838">
    <property type="component" value="Unassembled WGS sequence"/>
</dbReference>
<keyword evidence="4" id="KW-1185">Reference proteome</keyword>
<evidence type="ECO:0000313" key="4">
    <source>
        <dbReference type="Proteomes" id="UP001148838"/>
    </source>
</evidence>
<evidence type="ECO:0000256" key="1">
    <source>
        <dbReference type="SAM" id="MobiDB-lite"/>
    </source>
</evidence>
<accession>A0ABQ8S6H2</accession>
<sequence>MYLRCYDVTDMKEMDVEKDDVDGYEPTSLTEPAHTAQVSDLCLCVAAEVGHPYLLSPRLSELPRLSDVSTRLTDLSPPGHNAETPPSGPISSLALPPPTAAFMASPNILGAFQPYSPLLPMMADSKTPDPLLTRALTGMGTCSSSKRPRGEKKPIPDDQKDEKYYERRKRNNQAAKKSRDARKIREDQNIVRNGTIKIGDLSFEEVEKFRYLGATVTNINDTREEIKRRINMGNACYYSVEKLLSSSLLSKNLKVRIHKTVILPVVVYGCETWTLTLREEQRLRVFENKVLRKIFGAKRDEVTGEWRKLHNGELHALYSSPDIIRNIKSRRLRWAGHVARIGESRNAYRVLVGRPEGKRPLGRARRRWEDNIEMDMREVGYDDSVSSYDAGARERPAARAGDNSEGGGAVPPTPAATAEERRAAAAFRVTCSPKHITCCIITTR</sequence>
<dbReference type="Pfam" id="PF07716">
    <property type="entry name" value="bZIP_2"/>
    <property type="match status" value="1"/>
</dbReference>
<reference evidence="3 4" key="1">
    <citation type="journal article" date="2022" name="Allergy">
        <title>Genome assembly and annotation of Periplaneta americana reveal a comprehensive cockroach allergen profile.</title>
        <authorList>
            <person name="Wang L."/>
            <person name="Xiong Q."/>
            <person name="Saelim N."/>
            <person name="Wang L."/>
            <person name="Nong W."/>
            <person name="Wan A.T."/>
            <person name="Shi M."/>
            <person name="Liu X."/>
            <person name="Cao Q."/>
            <person name="Hui J.H.L."/>
            <person name="Sookrung N."/>
            <person name="Leung T.F."/>
            <person name="Tungtrongchitr A."/>
            <person name="Tsui S.K.W."/>
        </authorList>
    </citation>
    <scope>NUCLEOTIDE SEQUENCE [LARGE SCALE GENOMIC DNA]</scope>
    <source>
        <strain evidence="3">PWHHKU_190912</strain>
    </source>
</reference>
<protein>
    <recommendedName>
        <fullName evidence="2">BZIP domain-containing protein</fullName>
    </recommendedName>
</protein>
<dbReference type="Gene3D" id="1.20.5.170">
    <property type="match status" value="1"/>
</dbReference>
<dbReference type="InterPro" id="IPR004827">
    <property type="entry name" value="bZIP"/>
</dbReference>
<dbReference type="SUPFAM" id="SSF57959">
    <property type="entry name" value="Leucine zipper domain"/>
    <property type="match status" value="1"/>
</dbReference>
<dbReference type="PANTHER" id="PTHR47027">
    <property type="entry name" value="REVERSE TRANSCRIPTASE DOMAIN-CONTAINING PROTEIN"/>
    <property type="match status" value="1"/>
</dbReference>
<evidence type="ECO:0000313" key="3">
    <source>
        <dbReference type="EMBL" id="KAJ4429543.1"/>
    </source>
</evidence>
<comment type="caution">
    <text evidence="3">The sequence shown here is derived from an EMBL/GenBank/DDBJ whole genome shotgun (WGS) entry which is preliminary data.</text>
</comment>
<dbReference type="CDD" id="cd14695">
    <property type="entry name" value="bZIP_HLF"/>
    <property type="match status" value="1"/>
</dbReference>
<feature type="region of interest" description="Disordered" evidence="1">
    <location>
        <begin position="385"/>
        <end position="421"/>
    </location>
</feature>
<gene>
    <name evidence="3" type="ORF">ANN_21712</name>
</gene>
<evidence type="ECO:0000259" key="2">
    <source>
        <dbReference type="Pfam" id="PF07716"/>
    </source>
</evidence>
<proteinExistence type="predicted"/>
<feature type="compositionally biased region" description="Basic and acidic residues" evidence="1">
    <location>
        <begin position="151"/>
        <end position="165"/>
    </location>
</feature>
<feature type="region of interest" description="Disordered" evidence="1">
    <location>
        <begin position="130"/>
        <end position="185"/>
    </location>
</feature>
<organism evidence="3 4">
    <name type="scientific">Periplaneta americana</name>
    <name type="common">American cockroach</name>
    <name type="synonym">Blatta americana</name>
    <dbReference type="NCBI Taxonomy" id="6978"/>
    <lineage>
        <taxon>Eukaryota</taxon>
        <taxon>Metazoa</taxon>
        <taxon>Ecdysozoa</taxon>
        <taxon>Arthropoda</taxon>
        <taxon>Hexapoda</taxon>
        <taxon>Insecta</taxon>
        <taxon>Pterygota</taxon>
        <taxon>Neoptera</taxon>
        <taxon>Polyneoptera</taxon>
        <taxon>Dictyoptera</taxon>
        <taxon>Blattodea</taxon>
        <taxon>Blattoidea</taxon>
        <taxon>Blattidae</taxon>
        <taxon>Blattinae</taxon>
        <taxon>Periplaneta</taxon>
    </lineage>
</organism>
<dbReference type="PANTHER" id="PTHR47027:SF20">
    <property type="entry name" value="REVERSE TRANSCRIPTASE-LIKE PROTEIN WITH RNA-DIRECTED DNA POLYMERASE DOMAIN"/>
    <property type="match status" value="1"/>
</dbReference>
<dbReference type="InterPro" id="IPR046347">
    <property type="entry name" value="bZIP_sf"/>
</dbReference>
<name>A0ABQ8S6H2_PERAM</name>
<feature type="domain" description="BZIP" evidence="2">
    <location>
        <begin position="160"/>
        <end position="189"/>
    </location>
</feature>